<sequence>MKILRYILLLISTSFVLTTKGQDFESDWTNYKLPIGWHINIEKKIQYLTYADREMVGVLNFIYENDSIDHKVRYIVFDYSHNDTTLTKNLFQFLLVQSCLDFINTNQPFFQSFERNGFYYFLKPCHGCQLNKFKECQDLANKLNSFCSFKLQKNSSKGMKMTLNSIAEQMLRLAEFEYSESQIKLKWFGNEPATLNIIEENEKRLEIKLPEDYKDFLLIANGFHAFNTVEPTFHPVNKIDYLKNIDPELIKIWKQTGNVEIGEILEQSIIIAGIGEEQLFLIIPPDSKNTNWRYWKFASWIPGEEPYNDLNQYFNEVLDFMKNED</sequence>
<evidence type="ECO:0000313" key="3">
    <source>
        <dbReference type="Proteomes" id="UP000283387"/>
    </source>
</evidence>
<dbReference type="SUPFAM" id="SSF160631">
    <property type="entry name" value="SMI1/KNR4-like"/>
    <property type="match status" value="1"/>
</dbReference>
<comment type="caution">
    <text evidence="2">The sequence shown here is derived from an EMBL/GenBank/DDBJ whole genome shotgun (WGS) entry which is preliminary data.</text>
</comment>
<protein>
    <submittedName>
        <fullName evidence="2">SMI1/KNR4 family protein SUKH-1</fullName>
    </submittedName>
</protein>
<dbReference type="Pfam" id="PF09346">
    <property type="entry name" value="SMI1_KNR4"/>
    <property type="match status" value="1"/>
</dbReference>
<evidence type="ECO:0000259" key="1">
    <source>
        <dbReference type="SMART" id="SM00860"/>
    </source>
</evidence>
<dbReference type="AlphaFoldDB" id="A0A419VWL4"/>
<dbReference type="EMBL" id="RAPN01000004">
    <property type="protein sequence ID" value="RKD86392.1"/>
    <property type="molecule type" value="Genomic_DNA"/>
</dbReference>
<dbReference type="InterPro" id="IPR018958">
    <property type="entry name" value="Knr4/Smi1-like_dom"/>
</dbReference>
<feature type="domain" description="Knr4/Smi1-like" evidence="1">
    <location>
        <begin position="192"/>
        <end position="316"/>
    </location>
</feature>
<organism evidence="2 3">
    <name type="scientific">Mangrovibacterium diazotrophicum</name>
    <dbReference type="NCBI Taxonomy" id="1261403"/>
    <lineage>
        <taxon>Bacteria</taxon>
        <taxon>Pseudomonadati</taxon>
        <taxon>Bacteroidota</taxon>
        <taxon>Bacteroidia</taxon>
        <taxon>Marinilabiliales</taxon>
        <taxon>Prolixibacteraceae</taxon>
        <taxon>Mangrovibacterium</taxon>
    </lineage>
</organism>
<name>A0A419VWL4_9BACT</name>
<evidence type="ECO:0000313" key="2">
    <source>
        <dbReference type="EMBL" id="RKD86392.1"/>
    </source>
</evidence>
<keyword evidence="3" id="KW-1185">Reference proteome</keyword>
<gene>
    <name evidence="2" type="ORF">BC643_4083</name>
</gene>
<proteinExistence type="predicted"/>
<accession>A0A419VWL4</accession>
<dbReference type="SMART" id="SM00860">
    <property type="entry name" value="SMI1_KNR4"/>
    <property type="match status" value="1"/>
</dbReference>
<reference evidence="2 3" key="1">
    <citation type="submission" date="2018-09" db="EMBL/GenBank/DDBJ databases">
        <title>Genomic Encyclopedia of Archaeal and Bacterial Type Strains, Phase II (KMG-II): from individual species to whole genera.</title>
        <authorList>
            <person name="Goeker M."/>
        </authorList>
    </citation>
    <scope>NUCLEOTIDE SEQUENCE [LARGE SCALE GENOMIC DNA]</scope>
    <source>
        <strain evidence="2 3">DSM 27148</strain>
    </source>
</reference>
<dbReference type="Gene3D" id="3.40.1580.10">
    <property type="entry name" value="SMI1/KNR4-like"/>
    <property type="match status" value="1"/>
</dbReference>
<dbReference type="Proteomes" id="UP000283387">
    <property type="component" value="Unassembled WGS sequence"/>
</dbReference>
<dbReference type="InterPro" id="IPR037883">
    <property type="entry name" value="Knr4/Smi1-like_sf"/>
</dbReference>